<evidence type="ECO:0000313" key="3">
    <source>
        <dbReference type="Proteomes" id="UP000005237"/>
    </source>
</evidence>
<reference evidence="2" key="2">
    <citation type="submission" date="2022-06" db="UniProtKB">
        <authorList>
            <consortium name="EnsemblMetazoa"/>
        </authorList>
    </citation>
    <scope>IDENTIFICATION</scope>
    <source>
        <strain evidence="2">DF5081</strain>
    </source>
</reference>
<dbReference type="EnsemblMetazoa" id="CJA04640a.1">
    <property type="protein sequence ID" value="CJA04640a.1"/>
    <property type="gene ID" value="WBGene00123845"/>
</dbReference>
<dbReference type="Proteomes" id="UP000005237">
    <property type="component" value="Unassembled WGS sequence"/>
</dbReference>
<proteinExistence type="predicted"/>
<organism evidence="2 3">
    <name type="scientific">Caenorhabditis japonica</name>
    <dbReference type="NCBI Taxonomy" id="281687"/>
    <lineage>
        <taxon>Eukaryota</taxon>
        <taxon>Metazoa</taxon>
        <taxon>Ecdysozoa</taxon>
        <taxon>Nematoda</taxon>
        <taxon>Chromadorea</taxon>
        <taxon>Rhabditida</taxon>
        <taxon>Rhabditina</taxon>
        <taxon>Rhabditomorpha</taxon>
        <taxon>Rhabditoidea</taxon>
        <taxon>Rhabditidae</taxon>
        <taxon>Peloderinae</taxon>
        <taxon>Caenorhabditis</taxon>
    </lineage>
</organism>
<protein>
    <recommendedName>
        <fullName evidence="4">RING-type domain-containing protein</fullName>
    </recommendedName>
</protein>
<feature type="region of interest" description="Disordered" evidence="1">
    <location>
        <begin position="1"/>
        <end position="23"/>
    </location>
</feature>
<dbReference type="AlphaFoldDB" id="A0A8R1HKX6"/>
<dbReference type="PANTHER" id="PTHR31430">
    <property type="entry name" value="PROTEIN CBG22332-RELATED"/>
    <property type="match status" value="1"/>
</dbReference>
<evidence type="ECO:0008006" key="4">
    <source>
        <dbReference type="Google" id="ProtNLM"/>
    </source>
</evidence>
<evidence type="ECO:0000256" key="1">
    <source>
        <dbReference type="SAM" id="MobiDB-lite"/>
    </source>
</evidence>
<name>A0A8R1HKX6_CAEJA</name>
<feature type="compositionally biased region" description="Polar residues" evidence="1">
    <location>
        <begin position="1"/>
        <end position="10"/>
    </location>
</feature>
<sequence>MTDFESSNHGITPPKEQKNSSENDLSNLIPEYIKDLCKHPKTTELRMCYDAPTMQANFTYSITWDDALHTEDKYKKILESRRRVPDEASLSLRVSQSHSNVFAGGPPKPVEGVCDGPCKRSFPSNCLNTIGRCGHYLCNACFGIVKNSDGTNGCSSKSCYWKGSPVKTKRFYKTDVIEKQRERAREMKARGMDVSSAGSLSANNSETSIKTIKVTDEPRGSVEVKLVALYKEDPYGMMHNFNDLTASLNADVTTTLLALLKKGKPTSQGQKPEDRLQRGTLYYVALGANGKKELRRLHKKDLKGMKVVNLPEIEKTVTLVLDLDECVKKDRIRTEYLSVFLIRNTQVIVECSIQSVLRHEKAW</sequence>
<reference evidence="3" key="1">
    <citation type="submission" date="2010-08" db="EMBL/GenBank/DDBJ databases">
        <authorList>
            <consortium name="Caenorhabditis japonica Sequencing Consortium"/>
            <person name="Wilson R.K."/>
        </authorList>
    </citation>
    <scope>NUCLEOTIDE SEQUENCE [LARGE SCALE GENOMIC DNA]</scope>
    <source>
        <strain evidence="3">DF5081</strain>
    </source>
</reference>
<keyword evidence="3" id="KW-1185">Reference proteome</keyword>
<accession>A0A8R1HKX6</accession>
<evidence type="ECO:0000313" key="2">
    <source>
        <dbReference type="EnsemblMetazoa" id="CJA04640a.1"/>
    </source>
</evidence>